<name>A0ABW7FZU7_9BURK</name>
<dbReference type="Pfam" id="PF09994">
    <property type="entry name" value="T6SS_Tle1-like_cat"/>
    <property type="match status" value="2"/>
</dbReference>
<dbReference type="InterPro" id="IPR018712">
    <property type="entry name" value="Tle1-like_cat"/>
</dbReference>
<evidence type="ECO:0000313" key="4">
    <source>
        <dbReference type="Proteomes" id="UP001606099"/>
    </source>
</evidence>
<dbReference type="Proteomes" id="UP001606099">
    <property type="component" value="Unassembled WGS sequence"/>
</dbReference>
<feature type="region of interest" description="Disordered" evidence="1">
    <location>
        <begin position="1"/>
        <end position="22"/>
    </location>
</feature>
<sequence>MSSSGLDNHHTTSTPGDDTQHEVTVDKVMANVFFDGTLNNYFNVNASDAIKAKHGGEGTSYANGLSNVARMWESLGREGDGPDIAVYVDGIGTVRHGDDALTGMAFGDGDTGIEVRVDSAFAPLVEKVTAPRDGGKPPAILELNVFGFSRGAAAARLFVHKVYAEKVACFGADWAKVIVQVNFVGLFDTVSSEGIYYGNDVGNLHLRIPATHAQRVVHLVAGDEFRENFSVTTIDSTVAAGRGYQLTLPGAHSDVGGGYTCDAGKPEPEVRELSPSLEPLDGAPHWGSREFVYLKGWYSAADAKPTFWHRNRHERVVHGDYYRVALSLMATEAKKHTGASYPAKLTGPCCEAPLEQVRQALLAFAQSAQNTVWTLEANLGEQDARRFRRRYLHLSSQEGTLPNSPRFHDSHTLVREWVRA</sequence>
<dbReference type="PANTHER" id="PTHR33840">
    <property type="match status" value="1"/>
</dbReference>
<dbReference type="RefSeq" id="WP_394463424.1">
    <property type="nucleotide sequence ID" value="NZ_JBIGHZ010000010.1"/>
</dbReference>
<feature type="domain" description="T6SS Phospholipase effector Tle1-like catalytic" evidence="2">
    <location>
        <begin position="175"/>
        <end position="262"/>
    </location>
</feature>
<organism evidence="3 4">
    <name type="scientific">Roseateles rivi</name>
    <dbReference type="NCBI Taxonomy" id="3299028"/>
    <lineage>
        <taxon>Bacteria</taxon>
        <taxon>Pseudomonadati</taxon>
        <taxon>Pseudomonadota</taxon>
        <taxon>Betaproteobacteria</taxon>
        <taxon>Burkholderiales</taxon>
        <taxon>Sphaerotilaceae</taxon>
        <taxon>Roseateles</taxon>
    </lineage>
</organism>
<proteinExistence type="predicted"/>
<accession>A0ABW7FZU7</accession>
<dbReference type="EMBL" id="JBIGHZ010000010">
    <property type="protein sequence ID" value="MFG6449822.1"/>
    <property type="molecule type" value="Genomic_DNA"/>
</dbReference>
<reference evidence="3 4" key="1">
    <citation type="submission" date="2024-08" db="EMBL/GenBank/DDBJ databases">
        <authorList>
            <person name="Lu H."/>
        </authorList>
    </citation>
    <scope>NUCLEOTIDE SEQUENCE [LARGE SCALE GENOMIC DNA]</scope>
    <source>
        <strain evidence="3 4">BYS180W</strain>
    </source>
</reference>
<feature type="compositionally biased region" description="Polar residues" evidence="1">
    <location>
        <begin position="1"/>
        <end position="17"/>
    </location>
</feature>
<protein>
    <submittedName>
        <fullName evidence="3">Phospholipase effector Tle1 domain-containing protein</fullName>
    </submittedName>
</protein>
<dbReference type="PANTHER" id="PTHR33840:SF1">
    <property type="entry name" value="TLE1 PHOSPHOLIPASE DOMAIN-CONTAINING PROTEIN"/>
    <property type="match status" value="1"/>
</dbReference>
<comment type="caution">
    <text evidence="3">The sequence shown here is derived from an EMBL/GenBank/DDBJ whole genome shotgun (WGS) entry which is preliminary data.</text>
</comment>
<feature type="domain" description="T6SS Phospholipase effector Tle1-like catalytic" evidence="2">
    <location>
        <begin position="32"/>
        <end position="159"/>
    </location>
</feature>
<evidence type="ECO:0000259" key="2">
    <source>
        <dbReference type="Pfam" id="PF09994"/>
    </source>
</evidence>
<keyword evidence="4" id="KW-1185">Reference proteome</keyword>
<evidence type="ECO:0000313" key="3">
    <source>
        <dbReference type="EMBL" id="MFG6449822.1"/>
    </source>
</evidence>
<evidence type="ECO:0000256" key="1">
    <source>
        <dbReference type="SAM" id="MobiDB-lite"/>
    </source>
</evidence>
<gene>
    <name evidence="3" type="ORF">ACG0Z6_16520</name>
</gene>